<dbReference type="STRING" id="935700.jaqu_15710"/>
<dbReference type="PANTHER" id="PTHR48081:SF33">
    <property type="entry name" value="KYNURENINE FORMAMIDASE"/>
    <property type="match status" value="1"/>
</dbReference>
<feature type="domain" description="AB hydrolase-1" evidence="2">
    <location>
        <begin position="73"/>
        <end position="246"/>
    </location>
</feature>
<dbReference type="Gene3D" id="3.40.50.1820">
    <property type="entry name" value="alpha/beta hydrolase"/>
    <property type="match status" value="1"/>
</dbReference>
<accession>A0A0D1DA73</accession>
<dbReference type="Pfam" id="PF12697">
    <property type="entry name" value="Abhydrolase_6"/>
    <property type="match status" value="1"/>
</dbReference>
<evidence type="ECO:0000256" key="1">
    <source>
        <dbReference type="ARBA" id="ARBA00022801"/>
    </source>
</evidence>
<protein>
    <submittedName>
        <fullName evidence="3">Alpha/beta hydrolase family protein</fullName>
    </submittedName>
</protein>
<name>A0A0D1DA73_9RHOB</name>
<gene>
    <name evidence="3" type="ORF">jaqu_15710</name>
</gene>
<organism evidence="3 4">
    <name type="scientific">Jannaschia aquimarina</name>
    <dbReference type="NCBI Taxonomy" id="935700"/>
    <lineage>
        <taxon>Bacteria</taxon>
        <taxon>Pseudomonadati</taxon>
        <taxon>Pseudomonadota</taxon>
        <taxon>Alphaproteobacteria</taxon>
        <taxon>Rhodobacterales</taxon>
        <taxon>Roseobacteraceae</taxon>
        <taxon>Jannaschia</taxon>
    </lineage>
</organism>
<comment type="caution">
    <text evidence="3">The sequence shown here is derived from an EMBL/GenBank/DDBJ whole genome shotgun (WGS) entry which is preliminary data.</text>
</comment>
<evidence type="ECO:0000313" key="4">
    <source>
        <dbReference type="Proteomes" id="UP000032232"/>
    </source>
</evidence>
<dbReference type="PANTHER" id="PTHR48081">
    <property type="entry name" value="AB HYDROLASE SUPERFAMILY PROTEIN C4A8.06C"/>
    <property type="match status" value="1"/>
</dbReference>
<evidence type="ECO:0000313" key="3">
    <source>
        <dbReference type="EMBL" id="KIT16783.1"/>
    </source>
</evidence>
<dbReference type="InterPro" id="IPR000073">
    <property type="entry name" value="AB_hydrolase_1"/>
</dbReference>
<dbReference type="SUPFAM" id="SSF53474">
    <property type="entry name" value="alpha/beta-Hydrolases"/>
    <property type="match status" value="1"/>
</dbReference>
<reference evidence="3 4" key="1">
    <citation type="submission" date="2015-02" db="EMBL/GenBank/DDBJ databases">
        <title>Genome Sequence of Jannaschia aquimarina DSM28248, a member of the Roseobacter clade.</title>
        <authorList>
            <person name="Voget S."/>
            <person name="Daniel R."/>
        </authorList>
    </citation>
    <scope>NUCLEOTIDE SEQUENCE [LARGE SCALE GENOMIC DNA]</scope>
    <source>
        <strain evidence="3 4">GSW-M26</strain>
    </source>
</reference>
<dbReference type="EMBL" id="JYFE01000027">
    <property type="protein sequence ID" value="KIT16783.1"/>
    <property type="molecule type" value="Genomic_DNA"/>
</dbReference>
<proteinExistence type="predicted"/>
<dbReference type="RefSeq" id="WP_043918390.1">
    <property type="nucleotide sequence ID" value="NZ_FZPF01000001.1"/>
</dbReference>
<dbReference type="Proteomes" id="UP000032232">
    <property type="component" value="Unassembled WGS sequence"/>
</dbReference>
<dbReference type="InterPro" id="IPR050300">
    <property type="entry name" value="GDXG_lipolytic_enzyme"/>
</dbReference>
<sequence length="274" mass="29725">MIDAYRSSAARDWDAEFANMAFVPGADALPDRWATDAATYRERVAVEEVAYGDGPRERLDLIRPEGPPRGLAVFVHGGYWMKFDKSLWTHFAEGARVRSWAVALPSYPLAPEVRIRDITQAIGRAVARAVALADGPIRLAGHSAGGHLVARMICADTPLPAEVRERIGHTLSISGLHDLAPLRNAALNETLRLDEAEARAESAVVHDPLPGTRLTAWVGGGERPEFLRQSRLLALAWGGREADAACMVDGSHDHFSVIEGLRDPDSPITNAFVG</sequence>
<dbReference type="InterPro" id="IPR029058">
    <property type="entry name" value="AB_hydrolase_fold"/>
</dbReference>
<dbReference type="AlphaFoldDB" id="A0A0D1DA73"/>
<dbReference type="PATRIC" id="fig|935700.4.peg.1627"/>
<dbReference type="OrthoDB" id="9771666at2"/>
<keyword evidence="1 3" id="KW-0378">Hydrolase</keyword>
<dbReference type="GO" id="GO:0016787">
    <property type="term" value="F:hydrolase activity"/>
    <property type="evidence" value="ECO:0007669"/>
    <property type="project" value="UniProtKB-KW"/>
</dbReference>
<keyword evidence="4" id="KW-1185">Reference proteome</keyword>
<evidence type="ECO:0000259" key="2">
    <source>
        <dbReference type="Pfam" id="PF12697"/>
    </source>
</evidence>